<keyword evidence="3" id="KW-0689">Ribosomal protein</keyword>
<feature type="compositionally biased region" description="Basic and acidic residues" evidence="8">
    <location>
        <begin position="105"/>
        <end position="115"/>
    </location>
</feature>
<dbReference type="Proteomes" id="UP000053477">
    <property type="component" value="Unassembled WGS sequence"/>
</dbReference>
<organism evidence="9 10">
    <name type="scientific">Schizopora paradoxa</name>
    <dbReference type="NCBI Taxonomy" id="27342"/>
    <lineage>
        <taxon>Eukaryota</taxon>
        <taxon>Fungi</taxon>
        <taxon>Dikarya</taxon>
        <taxon>Basidiomycota</taxon>
        <taxon>Agaricomycotina</taxon>
        <taxon>Agaricomycetes</taxon>
        <taxon>Hymenochaetales</taxon>
        <taxon>Schizoporaceae</taxon>
        <taxon>Schizopora</taxon>
    </lineage>
</organism>
<dbReference type="AlphaFoldDB" id="A0A0H2RQD7"/>
<dbReference type="PANTHER" id="PTHR28595">
    <property type="entry name" value="39S RIBOSOMAL PROTEIN L54, MITOCHONDRIAL"/>
    <property type="match status" value="1"/>
</dbReference>
<evidence type="ECO:0000313" key="9">
    <source>
        <dbReference type="EMBL" id="KLO14190.1"/>
    </source>
</evidence>
<dbReference type="InterPro" id="IPR013870">
    <property type="entry name" value="Ribosomal_mL54"/>
</dbReference>
<dbReference type="PANTHER" id="PTHR28595:SF1">
    <property type="entry name" value="LARGE RIBOSOMAL SUBUNIT PROTEIN ML54"/>
    <property type="match status" value="1"/>
</dbReference>
<gene>
    <name evidence="9" type="ORF">SCHPADRAFT_851430</name>
</gene>
<evidence type="ECO:0000256" key="8">
    <source>
        <dbReference type="SAM" id="MobiDB-lite"/>
    </source>
</evidence>
<sequence>MLSRAAFGLALLRRRTCFIRTYSDSAKPLSTPKEKGTSEKILSSCPENTVLAGLNYLKDQPPVVAKADSEYPEWLWKLIETKEIPNDGPGGRGEKMRMRKANKQRIKEQNFLKTQ</sequence>
<proteinExistence type="inferred from homology"/>
<accession>A0A0H2RQD7</accession>
<dbReference type="FunCoup" id="A0A0H2RQD7">
    <property type="interactions" value="27"/>
</dbReference>
<evidence type="ECO:0000313" key="10">
    <source>
        <dbReference type="Proteomes" id="UP000053477"/>
    </source>
</evidence>
<evidence type="ECO:0000256" key="3">
    <source>
        <dbReference type="ARBA" id="ARBA00022980"/>
    </source>
</evidence>
<dbReference type="GO" id="GO:0003735">
    <property type="term" value="F:structural constituent of ribosome"/>
    <property type="evidence" value="ECO:0007669"/>
    <property type="project" value="TreeGrafter"/>
</dbReference>
<dbReference type="Pfam" id="PF08561">
    <property type="entry name" value="Ribosomal_L37"/>
    <property type="match status" value="1"/>
</dbReference>
<comment type="subcellular location">
    <subcellularLocation>
        <location evidence="1">Mitochondrion</location>
    </subcellularLocation>
</comment>
<evidence type="ECO:0000256" key="7">
    <source>
        <dbReference type="ARBA" id="ARBA00035179"/>
    </source>
</evidence>
<keyword evidence="2" id="KW-0809">Transit peptide</keyword>
<dbReference type="STRING" id="27342.A0A0H2RQD7"/>
<dbReference type="OrthoDB" id="10252718at2759"/>
<keyword evidence="5" id="KW-0687">Ribonucleoprotein</keyword>
<comment type="similarity">
    <text evidence="6">Belongs to the mitochondrion-specific ribosomal protein mL54 family.</text>
</comment>
<reference evidence="9 10" key="1">
    <citation type="submission" date="2015-04" db="EMBL/GenBank/DDBJ databases">
        <title>Complete genome sequence of Schizopora paradoxa KUC8140, a cosmopolitan wood degrader in East Asia.</title>
        <authorList>
            <consortium name="DOE Joint Genome Institute"/>
            <person name="Min B."/>
            <person name="Park H."/>
            <person name="Jang Y."/>
            <person name="Kim J.-J."/>
            <person name="Kim K.H."/>
            <person name="Pangilinan J."/>
            <person name="Lipzen A."/>
            <person name="Riley R."/>
            <person name="Grigoriev I.V."/>
            <person name="Spatafora J.W."/>
            <person name="Choi I.-G."/>
        </authorList>
    </citation>
    <scope>NUCLEOTIDE SEQUENCE [LARGE SCALE GENOMIC DNA]</scope>
    <source>
        <strain evidence="9 10">KUC8140</strain>
    </source>
</reference>
<protein>
    <recommendedName>
        <fullName evidence="7">Large ribosomal subunit protein mL54</fullName>
    </recommendedName>
</protein>
<name>A0A0H2RQD7_9AGAM</name>
<evidence type="ECO:0000256" key="2">
    <source>
        <dbReference type="ARBA" id="ARBA00022946"/>
    </source>
</evidence>
<keyword evidence="10" id="KW-1185">Reference proteome</keyword>
<dbReference type="EMBL" id="KQ085947">
    <property type="protein sequence ID" value="KLO14190.1"/>
    <property type="molecule type" value="Genomic_DNA"/>
</dbReference>
<evidence type="ECO:0000256" key="1">
    <source>
        <dbReference type="ARBA" id="ARBA00004173"/>
    </source>
</evidence>
<dbReference type="GO" id="GO:0005762">
    <property type="term" value="C:mitochondrial large ribosomal subunit"/>
    <property type="evidence" value="ECO:0007669"/>
    <property type="project" value="TreeGrafter"/>
</dbReference>
<evidence type="ECO:0000256" key="5">
    <source>
        <dbReference type="ARBA" id="ARBA00023274"/>
    </source>
</evidence>
<dbReference type="InParanoid" id="A0A0H2RQD7"/>
<evidence type="ECO:0000256" key="4">
    <source>
        <dbReference type="ARBA" id="ARBA00023128"/>
    </source>
</evidence>
<evidence type="ECO:0000256" key="6">
    <source>
        <dbReference type="ARBA" id="ARBA00033752"/>
    </source>
</evidence>
<feature type="region of interest" description="Disordered" evidence="8">
    <location>
        <begin position="85"/>
        <end position="115"/>
    </location>
</feature>
<keyword evidence="4" id="KW-0496">Mitochondrion</keyword>